<feature type="region of interest" description="Disordered" evidence="1">
    <location>
        <begin position="63"/>
        <end position="108"/>
    </location>
</feature>
<dbReference type="RefSeq" id="WP_194134469.1">
    <property type="nucleotide sequence ID" value="NZ_JADFFK010000006.1"/>
</dbReference>
<keyword evidence="2" id="KW-0282">Flagellum</keyword>
<protein>
    <submittedName>
        <fullName evidence="2">Flagellar motor switch protein</fullName>
    </submittedName>
</protein>
<proteinExistence type="predicted"/>
<comment type="caution">
    <text evidence="2">The sequence shown here is derived from an EMBL/GenBank/DDBJ whole genome shotgun (WGS) entry which is preliminary data.</text>
</comment>
<keyword evidence="3" id="KW-1185">Reference proteome</keyword>
<gene>
    <name evidence="2" type="ORF">IQ782_09905</name>
</gene>
<evidence type="ECO:0000256" key="1">
    <source>
        <dbReference type="SAM" id="MobiDB-lite"/>
    </source>
</evidence>
<keyword evidence="2" id="KW-0969">Cilium</keyword>
<dbReference type="EMBL" id="JADFFK010000006">
    <property type="protein sequence ID" value="MBE9637153.1"/>
    <property type="molecule type" value="Genomic_DNA"/>
</dbReference>
<name>A0ABR9X0R4_9RHOB</name>
<sequence length="126" mass="13819">MSFLIDIAILVLLVGTLTYAWVVDRRVRVLMAALRELEPMIGSFSAAVDKSETAVSALRVAGEQAADARSRRHREPELSRGDAARGESASFRTTRERPSRPVGTASVSGKSELVRGFFETVRNREA</sequence>
<keyword evidence="2" id="KW-0966">Cell projection</keyword>
<reference evidence="2 3" key="1">
    <citation type="journal article" date="2021" name="Int. J. Syst. Evol. Microbiol.">
        <title>Salipiger mangrovisoli sp. nov., isolated from mangrove soil and the proposal for the reclassification of Paraphaeobacter pallidus as Salipiger pallidus comb. nov.</title>
        <authorList>
            <person name="Du J."/>
            <person name="Liu Y."/>
            <person name="Pei T."/>
            <person name="Deng M.R."/>
            <person name="Zhu H."/>
        </authorList>
    </citation>
    <scope>NUCLEOTIDE SEQUENCE [LARGE SCALE GENOMIC DNA]</scope>
    <source>
        <strain evidence="2 3">6D45A</strain>
    </source>
</reference>
<accession>A0ABR9X0R4</accession>
<evidence type="ECO:0000313" key="3">
    <source>
        <dbReference type="Proteomes" id="UP000607796"/>
    </source>
</evidence>
<evidence type="ECO:0000313" key="2">
    <source>
        <dbReference type="EMBL" id="MBE9637153.1"/>
    </source>
</evidence>
<feature type="compositionally biased region" description="Basic and acidic residues" evidence="1">
    <location>
        <begin position="66"/>
        <end position="85"/>
    </location>
</feature>
<dbReference type="Proteomes" id="UP000607796">
    <property type="component" value="Unassembled WGS sequence"/>
</dbReference>
<organism evidence="2 3">
    <name type="scientific">Salipiger mangrovisoli</name>
    <dbReference type="NCBI Taxonomy" id="2865933"/>
    <lineage>
        <taxon>Bacteria</taxon>
        <taxon>Pseudomonadati</taxon>
        <taxon>Pseudomonadota</taxon>
        <taxon>Alphaproteobacteria</taxon>
        <taxon>Rhodobacterales</taxon>
        <taxon>Roseobacteraceae</taxon>
        <taxon>Salipiger</taxon>
    </lineage>
</organism>